<dbReference type="OrthoDB" id="2105857at2759"/>
<comment type="caution">
    <text evidence="2">The sequence shown here is derived from an EMBL/GenBank/DDBJ whole genome shotgun (WGS) entry which is preliminary data.</text>
</comment>
<accession>A0A835QGW5</accession>
<proteinExistence type="predicted"/>
<dbReference type="InterPro" id="IPR032675">
    <property type="entry name" value="LRR_dom_sf"/>
</dbReference>
<dbReference type="Proteomes" id="UP000639772">
    <property type="component" value="Unassembled WGS sequence"/>
</dbReference>
<dbReference type="Pfam" id="PF00560">
    <property type="entry name" value="LRR_1"/>
    <property type="match status" value="1"/>
</dbReference>
<reference evidence="2 3" key="1">
    <citation type="journal article" date="2020" name="Nat. Food">
        <title>A phased Vanilla planifolia genome enables genetic improvement of flavour and production.</title>
        <authorList>
            <person name="Hasing T."/>
            <person name="Tang H."/>
            <person name="Brym M."/>
            <person name="Khazi F."/>
            <person name="Huang T."/>
            <person name="Chambers A.H."/>
        </authorList>
    </citation>
    <scope>NUCLEOTIDE SEQUENCE [LARGE SCALE GENOMIC DNA]</scope>
    <source>
        <tissue evidence="2">Leaf</tissue>
    </source>
</reference>
<feature type="compositionally biased region" description="Basic and acidic residues" evidence="1">
    <location>
        <begin position="7"/>
        <end position="22"/>
    </location>
</feature>
<evidence type="ECO:0000313" key="3">
    <source>
        <dbReference type="Proteomes" id="UP000639772"/>
    </source>
</evidence>
<evidence type="ECO:0000313" key="2">
    <source>
        <dbReference type="EMBL" id="KAG0472309.1"/>
    </source>
</evidence>
<name>A0A835QGW5_VANPL</name>
<dbReference type="EMBL" id="JADCNM010000008">
    <property type="protein sequence ID" value="KAG0472309.1"/>
    <property type="molecule type" value="Genomic_DNA"/>
</dbReference>
<organism evidence="2 3">
    <name type="scientific">Vanilla planifolia</name>
    <name type="common">Vanilla</name>
    <dbReference type="NCBI Taxonomy" id="51239"/>
    <lineage>
        <taxon>Eukaryota</taxon>
        <taxon>Viridiplantae</taxon>
        <taxon>Streptophyta</taxon>
        <taxon>Embryophyta</taxon>
        <taxon>Tracheophyta</taxon>
        <taxon>Spermatophyta</taxon>
        <taxon>Magnoliopsida</taxon>
        <taxon>Liliopsida</taxon>
        <taxon>Asparagales</taxon>
        <taxon>Orchidaceae</taxon>
        <taxon>Vanilloideae</taxon>
        <taxon>Vanilleae</taxon>
        <taxon>Vanilla</taxon>
    </lineage>
</organism>
<feature type="region of interest" description="Disordered" evidence="1">
    <location>
        <begin position="1"/>
        <end position="35"/>
    </location>
</feature>
<protein>
    <submittedName>
        <fullName evidence="2">Uncharacterized protein</fullName>
    </submittedName>
</protein>
<dbReference type="SUPFAM" id="SSF52058">
    <property type="entry name" value="L domain-like"/>
    <property type="match status" value="1"/>
</dbReference>
<dbReference type="AlphaFoldDB" id="A0A835QGW5"/>
<sequence length="66" mass="7413">MALQRSTEPRAIRNSVSDDWKPHQPPANNNNIKGEIPTELGLLSKLQTMDLSNNGFIRSIPSLWVD</sequence>
<gene>
    <name evidence="2" type="ORF">HPP92_016855</name>
</gene>
<dbReference type="InterPro" id="IPR001611">
    <property type="entry name" value="Leu-rich_rpt"/>
</dbReference>
<evidence type="ECO:0000256" key="1">
    <source>
        <dbReference type="SAM" id="MobiDB-lite"/>
    </source>
</evidence>
<dbReference type="Gene3D" id="3.80.10.10">
    <property type="entry name" value="Ribonuclease Inhibitor"/>
    <property type="match status" value="1"/>
</dbReference>